<sequence length="94" mass="11130">MLRTARFSVDCKFIYVTNEYRRLFTLDSVIRDWNGKKFAVDLDKVLDDFELNEDRAERFAAKNKTPPKQQPLLGRVNARSTSKWESYSRPELPE</sequence>
<protein>
    <submittedName>
        <fullName evidence="2">Uncharacterized protein</fullName>
    </submittedName>
</protein>
<name>A0A8K0KFT7_LADFU</name>
<evidence type="ECO:0000313" key="3">
    <source>
        <dbReference type="Proteomes" id="UP000792457"/>
    </source>
</evidence>
<comment type="caution">
    <text evidence="2">The sequence shown here is derived from an EMBL/GenBank/DDBJ whole genome shotgun (WGS) entry which is preliminary data.</text>
</comment>
<evidence type="ECO:0000313" key="2">
    <source>
        <dbReference type="EMBL" id="KAG8234459.1"/>
    </source>
</evidence>
<gene>
    <name evidence="2" type="ORF">J437_LFUL011858</name>
</gene>
<feature type="region of interest" description="Disordered" evidence="1">
    <location>
        <begin position="58"/>
        <end position="94"/>
    </location>
</feature>
<reference evidence="2" key="2">
    <citation type="submission" date="2017-10" db="EMBL/GenBank/DDBJ databases">
        <title>Ladona fulva Genome sequencing and assembly.</title>
        <authorList>
            <person name="Murali S."/>
            <person name="Richards S."/>
            <person name="Bandaranaike D."/>
            <person name="Bellair M."/>
            <person name="Blankenburg K."/>
            <person name="Chao H."/>
            <person name="Dinh H."/>
            <person name="Doddapaneni H."/>
            <person name="Dugan-Rocha S."/>
            <person name="Elkadiri S."/>
            <person name="Gnanaolivu R."/>
            <person name="Hernandez B."/>
            <person name="Skinner E."/>
            <person name="Javaid M."/>
            <person name="Lee S."/>
            <person name="Li M."/>
            <person name="Ming W."/>
            <person name="Munidasa M."/>
            <person name="Muniz J."/>
            <person name="Nguyen L."/>
            <person name="Hughes D."/>
            <person name="Osuji N."/>
            <person name="Pu L.-L."/>
            <person name="Puazo M."/>
            <person name="Qu C."/>
            <person name="Quiroz J."/>
            <person name="Raj R."/>
            <person name="Weissenberger G."/>
            <person name="Xin Y."/>
            <person name="Zou X."/>
            <person name="Han Y."/>
            <person name="Worley K."/>
            <person name="Muzny D."/>
            <person name="Gibbs R."/>
        </authorList>
    </citation>
    <scope>NUCLEOTIDE SEQUENCE</scope>
    <source>
        <strain evidence="2">Sampled in the wild</strain>
    </source>
</reference>
<accession>A0A8K0KFT7</accession>
<dbReference type="AlphaFoldDB" id="A0A8K0KFT7"/>
<proteinExistence type="predicted"/>
<organism evidence="2 3">
    <name type="scientific">Ladona fulva</name>
    <name type="common">Scarce chaser dragonfly</name>
    <name type="synonym">Libellula fulva</name>
    <dbReference type="NCBI Taxonomy" id="123851"/>
    <lineage>
        <taxon>Eukaryota</taxon>
        <taxon>Metazoa</taxon>
        <taxon>Ecdysozoa</taxon>
        <taxon>Arthropoda</taxon>
        <taxon>Hexapoda</taxon>
        <taxon>Insecta</taxon>
        <taxon>Pterygota</taxon>
        <taxon>Palaeoptera</taxon>
        <taxon>Odonata</taxon>
        <taxon>Epiprocta</taxon>
        <taxon>Anisoptera</taxon>
        <taxon>Libelluloidea</taxon>
        <taxon>Libellulidae</taxon>
        <taxon>Ladona</taxon>
    </lineage>
</organism>
<dbReference type="EMBL" id="KZ308814">
    <property type="protein sequence ID" value="KAG8234459.1"/>
    <property type="molecule type" value="Genomic_DNA"/>
</dbReference>
<feature type="non-terminal residue" evidence="2">
    <location>
        <position position="94"/>
    </location>
</feature>
<dbReference type="Proteomes" id="UP000792457">
    <property type="component" value="Unassembled WGS sequence"/>
</dbReference>
<reference evidence="2" key="1">
    <citation type="submission" date="2013-04" db="EMBL/GenBank/DDBJ databases">
        <authorList>
            <person name="Qu J."/>
            <person name="Murali S.C."/>
            <person name="Bandaranaike D."/>
            <person name="Bellair M."/>
            <person name="Blankenburg K."/>
            <person name="Chao H."/>
            <person name="Dinh H."/>
            <person name="Doddapaneni H."/>
            <person name="Downs B."/>
            <person name="Dugan-Rocha S."/>
            <person name="Elkadiri S."/>
            <person name="Gnanaolivu R.D."/>
            <person name="Hernandez B."/>
            <person name="Javaid M."/>
            <person name="Jayaseelan J.C."/>
            <person name="Lee S."/>
            <person name="Li M."/>
            <person name="Ming W."/>
            <person name="Munidasa M."/>
            <person name="Muniz J."/>
            <person name="Nguyen L."/>
            <person name="Ongeri F."/>
            <person name="Osuji N."/>
            <person name="Pu L.-L."/>
            <person name="Puazo M."/>
            <person name="Qu C."/>
            <person name="Quiroz J."/>
            <person name="Raj R."/>
            <person name="Weissenberger G."/>
            <person name="Xin Y."/>
            <person name="Zou X."/>
            <person name="Han Y."/>
            <person name="Richards S."/>
            <person name="Worley K."/>
            <person name="Muzny D."/>
            <person name="Gibbs R."/>
        </authorList>
    </citation>
    <scope>NUCLEOTIDE SEQUENCE</scope>
    <source>
        <strain evidence="2">Sampled in the wild</strain>
    </source>
</reference>
<keyword evidence="3" id="KW-1185">Reference proteome</keyword>
<dbReference type="OrthoDB" id="5872154at2759"/>
<evidence type="ECO:0000256" key="1">
    <source>
        <dbReference type="SAM" id="MobiDB-lite"/>
    </source>
</evidence>